<dbReference type="Proteomes" id="UP001165121">
    <property type="component" value="Unassembled WGS sequence"/>
</dbReference>
<gene>
    <name evidence="1" type="ORF">Pfra01_000978100</name>
</gene>
<dbReference type="AlphaFoldDB" id="A0A9W7CML8"/>
<name>A0A9W7CML8_9STRA</name>
<dbReference type="EMBL" id="BSXT01000913">
    <property type="protein sequence ID" value="GMF36148.1"/>
    <property type="molecule type" value="Genomic_DNA"/>
</dbReference>
<protein>
    <submittedName>
        <fullName evidence="1">Unnamed protein product</fullName>
    </submittedName>
</protein>
<proteinExistence type="predicted"/>
<comment type="caution">
    <text evidence="1">The sequence shown here is derived from an EMBL/GenBank/DDBJ whole genome shotgun (WGS) entry which is preliminary data.</text>
</comment>
<evidence type="ECO:0000313" key="2">
    <source>
        <dbReference type="Proteomes" id="UP001165121"/>
    </source>
</evidence>
<organism evidence="1 2">
    <name type="scientific">Phytophthora fragariaefolia</name>
    <dbReference type="NCBI Taxonomy" id="1490495"/>
    <lineage>
        <taxon>Eukaryota</taxon>
        <taxon>Sar</taxon>
        <taxon>Stramenopiles</taxon>
        <taxon>Oomycota</taxon>
        <taxon>Peronosporomycetes</taxon>
        <taxon>Peronosporales</taxon>
        <taxon>Peronosporaceae</taxon>
        <taxon>Phytophthora</taxon>
    </lineage>
</organism>
<keyword evidence="2" id="KW-1185">Reference proteome</keyword>
<reference evidence="1" key="1">
    <citation type="submission" date="2023-04" db="EMBL/GenBank/DDBJ databases">
        <title>Phytophthora fragariaefolia NBRC 109709.</title>
        <authorList>
            <person name="Ichikawa N."/>
            <person name="Sato H."/>
            <person name="Tonouchi N."/>
        </authorList>
    </citation>
    <scope>NUCLEOTIDE SEQUENCE</scope>
    <source>
        <strain evidence="1">NBRC 109709</strain>
    </source>
</reference>
<accession>A0A9W7CML8</accession>
<sequence length="290" mass="31437">MTMGKSDVDARVIDYFKTFNKITLDNGLSDYFTQSDGASVKLQAPDVCAVTNGAKEGASLPTVEATKEGGYCAHPWRGKAPEVSKQKKRLNTKSVAPATAPAFVGGFAIPKPANPPALKSKAPNPPPGPCPKCRELHWLRECTKTTEAEKVELIKQMREGRKTKKTRLKRLGEVFPSPEQKITLNGVLNLPYCPDGGSDYTAIGRSHSEMLRETDPSVQGKKLAVPVLNLYFGSTRVTTKLKTNLYILTHTAAGPVEPMKAVDVLIVDADDDEFGVGNDLLTTLGINVDR</sequence>
<evidence type="ECO:0000313" key="1">
    <source>
        <dbReference type="EMBL" id="GMF36148.1"/>
    </source>
</evidence>